<dbReference type="Proteomes" id="UP000027135">
    <property type="component" value="Unassembled WGS sequence"/>
</dbReference>
<name>A0A067QX76_ZOONE</name>
<gene>
    <name evidence="1" type="ORF">L798_10655</name>
</gene>
<organism evidence="1 2">
    <name type="scientific">Zootermopsis nevadensis</name>
    <name type="common">Dampwood termite</name>
    <dbReference type="NCBI Taxonomy" id="136037"/>
    <lineage>
        <taxon>Eukaryota</taxon>
        <taxon>Metazoa</taxon>
        <taxon>Ecdysozoa</taxon>
        <taxon>Arthropoda</taxon>
        <taxon>Hexapoda</taxon>
        <taxon>Insecta</taxon>
        <taxon>Pterygota</taxon>
        <taxon>Neoptera</taxon>
        <taxon>Polyneoptera</taxon>
        <taxon>Dictyoptera</taxon>
        <taxon>Blattodea</taxon>
        <taxon>Blattoidea</taxon>
        <taxon>Termitoidae</taxon>
        <taxon>Termopsidae</taxon>
        <taxon>Zootermopsis</taxon>
    </lineage>
</organism>
<proteinExistence type="predicted"/>
<reference evidence="1 2" key="1">
    <citation type="journal article" date="2014" name="Nat. Commun.">
        <title>Molecular traces of alternative social organization in a termite genome.</title>
        <authorList>
            <person name="Terrapon N."/>
            <person name="Li C."/>
            <person name="Robertson H.M."/>
            <person name="Ji L."/>
            <person name="Meng X."/>
            <person name="Booth W."/>
            <person name="Chen Z."/>
            <person name="Childers C.P."/>
            <person name="Glastad K.M."/>
            <person name="Gokhale K."/>
            <person name="Gowin J."/>
            <person name="Gronenberg W."/>
            <person name="Hermansen R.A."/>
            <person name="Hu H."/>
            <person name="Hunt B.G."/>
            <person name="Huylmans A.K."/>
            <person name="Khalil S.M."/>
            <person name="Mitchell R.D."/>
            <person name="Munoz-Torres M.C."/>
            <person name="Mustard J.A."/>
            <person name="Pan H."/>
            <person name="Reese J.T."/>
            <person name="Scharf M.E."/>
            <person name="Sun F."/>
            <person name="Vogel H."/>
            <person name="Xiao J."/>
            <person name="Yang W."/>
            <person name="Yang Z."/>
            <person name="Yang Z."/>
            <person name="Zhou J."/>
            <person name="Zhu J."/>
            <person name="Brent C.S."/>
            <person name="Elsik C.G."/>
            <person name="Goodisman M.A."/>
            <person name="Liberles D.A."/>
            <person name="Roe R.M."/>
            <person name="Vargo E.L."/>
            <person name="Vilcinskas A."/>
            <person name="Wang J."/>
            <person name="Bornberg-Bauer E."/>
            <person name="Korb J."/>
            <person name="Zhang G."/>
            <person name="Liebig J."/>
        </authorList>
    </citation>
    <scope>NUCLEOTIDE SEQUENCE [LARGE SCALE GENOMIC DNA]</scope>
    <source>
        <tissue evidence="1">Whole organism</tissue>
    </source>
</reference>
<protein>
    <submittedName>
        <fullName evidence="1">Uncharacterized protein</fullName>
    </submittedName>
</protein>
<keyword evidence="2" id="KW-1185">Reference proteome</keyword>
<dbReference type="AlphaFoldDB" id="A0A067QX76"/>
<dbReference type="EMBL" id="KK852854">
    <property type="protein sequence ID" value="KDR14964.1"/>
    <property type="molecule type" value="Genomic_DNA"/>
</dbReference>
<evidence type="ECO:0000313" key="2">
    <source>
        <dbReference type="Proteomes" id="UP000027135"/>
    </source>
</evidence>
<accession>A0A067QX76</accession>
<dbReference type="InParanoid" id="A0A067QX76"/>
<dbReference type="eggNOG" id="ENOG502SY5J">
    <property type="taxonomic scope" value="Eukaryota"/>
</dbReference>
<sequence>MTSQQLILAQVHALDDVTAVIEHTPDVLCVHRTCEVRIAIMLPIPTCCADTLELITNEVFGSDHFRVLARLSCRIYWCLIS</sequence>
<evidence type="ECO:0000313" key="1">
    <source>
        <dbReference type="EMBL" id="KDR14964.1"/>
    </source>
</evidence>